<dbReference type="Gene3D" id="1.10.530.10">
    <property type="match status" value="1"/>
</dbReference>
<gene>
    <name evidence="2" type="ORF">F9K94_17315</name>
</gene>
<dbReference type="RefSeq" id="WP_151647200.1">
    <property type="nucleotide sequence ID" value="NZ_WBVY01000004.1"/>
</dbReference>
<evidence type="ECO:0000313" key="3">
    <source>
        <dbReference type="Proteomes" id="UP000460650"/>
    </source>
</evidence>
<dbReference type="Pfam" id="PF00182">
    <property type="entry name" value="Glyco_hydro_19"/>
    <property type="match status" value="1"/>
</dbReference>
<evidence type="ECO:0000313" key="2">
    <source>
        <dbReference type="EMBL" id="KAB2656262.1"/>
    </source>
</evidence>
<dbReference type="GO" id="GO:0006032">
    <property type="term" value="P:chitin catabolic process"/>
    <property type="evidence" value="ECO:0007669"/>
    <property type="project" value="InterPro"/>
</dbReference>
<dbReference type="Proteomes" id="UP000460650">
    <property type="component" value="Unassembled WGS sequence"/>
</dbReference>
<reference evidence="2 3" key="1">
    <citation type="submission" date="2019-09" db="EMBL/GenBank/DDBJ databases">
        <title>Taxonomic organization of the family Brucellaceae based on a phylogenomic approach.</title>
        <authorList>
            <person name="Leclercq S."/>
            <person name="Cloeckaert A."/>
            <person name="Zygmunt M.S."/>
        </authorList>
    </citation>
    <scope>NUCLEOTIDE SEQUENCE [LARGE SCALE GENOMIC DNA]</scope>
    <source>
        <strain evidence="2 3">TA93</strain>
    </source>
</reference>
<feature type="domain" description="Glycoside hydrolase family 19 catalytic" evidence="1">
    <location>
        <begin position="76"/>
        <end position="116"/>
    </location>
</feature>
<dbReference type="InterPro" id="IPR000726">
    <property type="entry name" value="Glyco_hydro_19_cat"/>
</dbReference>
<organism evidence="2 3">
    <name type="scientific">Brucella tritici</name>
    <dbReference type="NCBI Taxonomy" id="94626"/>
    <lineage>
        <taxon>Bacteria</taxon>
        <taxon>Pseudomonadati</taxon>
        <taxon>Pseudomonadota</taxon>
        <taxon>Alphaproteobacteria</taxon>
        <taxon>Hyphomicrobiales</taxon>
        <taxon>Brucellaceae</taxon>
        <taxon>Brucella/Ochrobactrum group</taxon>
        <taxon>Brucella</taxon>
    </lineage>
</organism>
<protein>
    <recommendedName>
        <fullName evidence="1">Glycoside hydrolase family 19 catalytic domain-containing protein</fullName>
    </recommendedName>
</protein>
<dbReference type="GO" id="GO:0004568">
    <property type="term" value="F:chitinase activity"/>
    <property type="evidence" value="ECO:0007669"/>
    <property type="project" value="InterPro"/>
</dbReference>
<evidence type="ECO:0000259" key="1">
    <source>
        <dbReference type="Pfam" id="PF00182"/>
    </source>
</evidence>
<dbReference type="GO" id="GO:0016998">
    <property type="term" value="P:cell wall macromolecule catabolic process"/>
    <property type="evidence" value="ECO:0007669"/>
    <property type="project" value="InterPro"/>
</dbReference>
<proteinExistence type="predicted"/>
<dbReference type="AlphaFoldDB" id="A0A7V7VSS8"/>
<comment type="caution">
    <text evidence="2">The sequence shown here is derived from an EMBL/GenBank/DDBJ whole genome shotgun (WGS) entry which is preliminary data.</text>
</comment>
<accession>A0A7V7VSS8</accession>
<sequence length="224" mass="24301">MNLNLGDTRLIIATAAKYGLLRNQLAYVLATAYHETAFTIKPVRETKANTDAKAKEILTKSWKAGKLPWVKADYWSSGFFGRGYVQLTHQENYQRAGQAIGVDLVANPSLALDQDIAAKIIVLGMKYGWFTGKKLSDFITLQKSEFVGARRIVNGTDKAGEIAGYASQYNTLLKAEGYGEAISQPVSLEPSTAPKVRPSVNAPPSTGFWAFMFAAIAALFGGGK</sequence>
<dbReference type="EMBL" id="WBVY01000004">
    <property type="protein sequence ID" value="KAB2656262.1"/>
    <property type="molecule type" value="Genomic_DNA"/>
</dbReference>
<name>A0A7V7VSS8_9HYPH</name>
<dbReference type="InterPro" id="IPR023346">
    <property type="entry name" value="Lysozyme-like_dom_sf"/>
</dbReference>
<dbReference type="SUPFAM" id="SSF53955">
    <property type="entry name" value="Lysozyme-like"/>
    <property type="match status" value="1"/>
</dbReference>